<evidence type="ECO:0000259" key="1">
    <source>
        <dbReference type="Pfam" id="PF01712"/>
    </source>
</evidence>
<reference evidence="2 3" key="1">
    <citation type="journal article" date="2021" name="Elife">
        <title>Chloroplast acquisition without the gene transfer in kleptoplastic sea slugs, Plakobranchus ocellatus.</title>
        <authorList>
            <person name="Maeda T."/>
            <person name="Takahashi S."/>
            <person name="Yoshida T."/>
            <person name="Shimamura S."/>
            <person name="Takaki Y."/>
            <person name="Nagai Y."/>
            <person name="Toyoda A."/>
            <person name="Suzuki Y."/>
            <person name="Arimoto A."/>
            <person name="Ishii H."/>
            <person name="Satoh N."/>
            <person name="Nishiyama T."/>
            <person name="Hasebe M."/>
            <person name="Maruyama T."/>
            <person name="Minagawa J."/>
            <person name="Obokata J."/>
            <person name="Shigenobu S."/>
        </authorList>
    </citation>
    <scope>NUCLEOTIDE SEQUENCE [LARGE SCALE GENOMIC DNA]</scope>
</reference>
<dbReference type="EMBL" id="BMAT01005353">
    <property type="protein sequence ID" value="GFR91559.1"/>
    <property type="molecule type" value="Genomic_DNA"/>
</dbReference>
<feature type="domain" description="Deoxynucleoside kinase" evidence="1">
    <location>
        <begin position="20"/>
        <end position="207"/>
    </location>
</feature>
<proteinExistence type="predicted"/>
<dbReference type="GO" id="GO:0019136">
    <property type="term" value="F:deoxynucleoside kinase activity"/>
    <property type="evidence" value="ECO:0007669"/>
    <property type="project" value="TreeGrafter"/>
</dbReference>
<keyword evidence="3" id="KW-1185">Reference proteome</keyword>
<dbReference type="GO" id="GO:0005737">
    <property type="term" value="C:cytoplasm"/>
    <property type="evidence" value="ECO:0007669"/>
    <property type="project" value="TreeGrafter"/>
</dbReference>
<evidence type="ECO:0000313" key="3">
    <source>
        <dbReference type="Proteomes" id="UP000762676"/>
    </source>
</evidence>
<dbReference type="InterPro" id="IPR027417">
    <property type="entry name" value="P-loop_NTPase"/>
</dbReference>
<dbReference type="AlphaFoldDB" id="A0AAV4H1L3"/>
<dbReference type="PANTHER" id="PTHR10513:SF35">
    <property type="entry name" value="DEOXYADENOSINE KINASE"/>
    <property type="match status" value="1"/>
</dbReference>
<dbReference type="InterPro" id="IPR050566">
    <property type="entry name" value="Deoxyribonucleoside_kinase"/>
</dbReference>
<dbReference type="InterPro" id="IPR031314">
    <property type="entry name" value="DNK_dom"/>
</dbReference>
<comment type="caution">
    <text evidence="2">The sequence shown here is derived from an EMBL/GenBank/DDBJ whole genome shotgun (WGS) entry which is preliminary data.</text>
</comment>
<dbReference type="Proteomes" id="UP000762676">
    <property type="component" value="Unassembled WGS sequence"/>
</dbReference>
<dbReference type="Pfam" id="PF01712">
    <property type="entry name" value="dNK"/>
    <property type="match status" value="1"/>
</dbReference>
<dbReference type="Gene3D" id="3.40.50.300">
    <property type="entry name" value="P-loop containing nucleotide triphosphate hydrolases"/>
    <property type="match status" value="1"/>
</dbReference>
<name>A0AAV4H1L3_9GAST</name>
<accession>A0AAV4H1L3</accession>
<protein>
    <submittedName>
        <fullName evidence="2">P-loop containing nucleoside triphosphate hydrolase protein</fullName>
    </submittedName>
</protein>
<dbReference type="SUPFAM" id="SSF52540">
    <property type="entry name" value="P-loop containing nucleoside triphosphate hydrolases"/>
    <property type="match status" value="1"/>
</dbReference>
<dbReference type="GO" id="GO:0016787">
    <property type="term" value="F:hydrolase activity"/>
    <property type="evidence" value="ECO:0007669"/>
    <property type="project" value="UniProtKB-KW"/>
</dbReference>
<dbReference type="PANTHER" id="PTHR10513">
    <property type="entry name" value="DEOXYNUCLEOSIDE KINASE"/>
    <property type="match status" value="1"/>
</dbReference>
<keyword evidence="2" id="KW-0378">Hydrolase</keyword>
<evidence type="ECO:0000313" key="2">
    <source>
        <dbReference type="EMBL" id="GFR91559.1"/>
    </source>
</evidence>
<sequence length="257" mass="29063">MSADRPEHSSQAKKPQIAVVVEGEIGAGKTTLIELVRKALETKGVKPFVVPEPVDEWMRVGILQAFYADNPPELQRLISYVFQTYTFLTRILKTRQAVSEHPDADIFLLERSVLTDRYVFMELQREQIGPNLMEMYTKWWKMWALLMPVRPRKAIYLKPSIENCQLRVAARARRGEIANTAAVCRGVSADYQARLRRAHEAFLQGLHTEEFPEMPPPPFAPEDVVVVDGTLADHNFSTPGLAADQTVAHVVEKILGV</sequence>
<gene>
    <name evidence="2" type="ORF">ElyMa_002595700</name>
</gene>
<organism evidence="2 3">
    <name type="scientific">Elysia marginata</name>
    <dbReference type="NCBI Taxonomy" id="1093978"/>
    <lineage>
        <taxon>Eukaryota</taxon>
        <taxon>Metazoa</taxon>
        <taxon>Spiralia</taxon>
        <taxon>Lophotrochozoa</taxon>
        <taxon>Mollusca</taxon>
        <taxon>Gastropoda</taxon>
        <taxon>Heterobranchia</taxon>
        <taxon>Euthyneura</taxon>
        <taxon>Panpulmonata</taxon>
        <taxon>Sacoglossa</taxon>
        <taxon>Placobranchoidea</taxon>
        <taxon>Plakobranchidae</taxon>
        <taxon>Elysia</taxon>
    </lineage>
</organism>